<evidence type="ECO:0000256" key="6">
    <source>
        <dbReference type="ARBA" id="ARBA00022777"/>
    </source>
</evidence>
<accession>A0ABW4I8U7</accession>
<evidence type="ECO:0000256" key="8">
    <source>
        <dbReference type="ARBA" id="ARBA00022842"/>
    </source>
</evidence>
<evidence type="ECO:0000256" key="11">
    <source>
        <dbReference type="ARBA" id="ARBA00023264"/>
    </source>
</evidence>
<evidence type="ECO:0000256" key="5">
    <source>
        <dbReference type="ARBA" id="ARBA00022741"/>
    </source>
</evidence>
<reference evidence="14" key="1">
    <citation type="journal article" date="2019" name="Int. J. Syst. Evol. Microbiol.">
        <title>The Global Catalogue of Microorganisms (GCM) 10K type strain sequencing project: providing services to taxonomists for standard genome sequencing and annotation.</title>
        <authorList>
            <consortium name="The Broad Institute Genomics Platform"/>
            <consortium name="The Broad Institute Genome Sequencing Center for Infectious Disease"/>
            <person name="Wu L."/>
            <person name="Ma J."/>
        </authorList>
    </citation>
    <scope>NUCLEOTIDE SEQUENCE [LARGE SCALE GENOMIC DNA]</scope>
    <source>
        <strain evidence="14">CCUG 53762</strain>
    </source>
</reference>
<dbReference type="NCBIfam" id="TIGR00147">
    <property type="entry name" value="YegS/Rv2252/BmrU family lipid kinase"/>
    <property type="match status" value="1"/>
</dbReference>
<keyword evidence="10" id="KW-0594">Phospholipid biosynthesis</keyword>
<evidence type="ECO:0000256" key="1">
    <source>
        <dbReference type="ARBA" id="ARBA00001946"/>
    </source>
</evidence>
<dbReference type="PANTHER" id="PTHR12358:SF106">
    <property type="entry name" value="LIPID KINASE YEGS"/>
    <property type="match status" value="1"/>
</dbReference>
<evidence type="ECO:0000259" key="12">
    <source>
        <dbReference type="PROSITE" id="PS50146"/>
    </source>
</evidence>
<dbReference type="GO" id="GO:0016301">
    <property type="term" value="F:kinase activity"/>
    <property type="evidence" value="ECO:0007669"/>
    <property type="project" value="UniProtKB-KW"/>
</dbReference>
<dbReference type="Gene3D" id="2.60.200.40">
    <property type="match status" value="1"/>
</dbReference>
<dbReference type="EMBL" id="JBHUDG010000003">
    <property type="protein sequence ID" value="MFD1629145.1"/>
    <property type="molecule type" value="Genomic_DNA"/>
</dbReference>
<keyword evidence="2" id="KW-0444">Lipid biosynthesis</keyword>
<dbReference type="InterPro" id="IPR017438">
    <property type="entry name" value="ATP-NAD_kinase_N"/>
</dbReference>
<dbReference type="InterPro" id="IPR005218">
    <property type="entry name" value="Diacylglycerol/lipid_kinase"/>
</dbReference>
<dbReference type="InterPro" id="IPR045540">
    <property type="entry name" value="YegS/DAGK_C"/>
</dbReference>
<dbReference type="InterPro" id="IPR016064">
    <property type="entry name" value="NAD/diacylglycerol_kinase_sf"/>
</dbReference>
<keyword evidence="11" id="KW-1208">Phospholipid metabolism</keyword>
<dbReference type="InterPro" id="IPR050187">
    <property type="entry name" value="Lipid_Phosphate_FormReg"/>
</dbReference>
<evidence type="ECO:0000256" key="7">
    <source>
        <dbReference type="ARBA" id="ARBA00022840"/>
    </source>
</evidence>
<dbReference type="EC" id="2.7.1.-" evidence="13"/>
<keyword evidence="3 13" id="KW-0808">Transferase</keyword>
<dbReference type="InterPro" id="IPR001206">
    <property type="entry name" value="Diacylglycerol_kinase_cat_dom"/>
</dbReference>
<evidence type="ECO:0000256" key="10">
    <source>
        <dbReference type="ARBA" id="ARBA00023209"/>
    </source>
</evidence>
<dbReference type="Pfam" id="PF00781">
    <property type="entry name" value="DAGK_cat"/>
    <property type="match status" value="1"/>
</dbReference>
<keyword evidence="5" id="KW-0547">Nucleotide-binding</keyword>
<keyword evidence="4" id="KW-0479">Metal-binding</keyword>
<keyword evidence="7" id="KW-0067">ATP-binding</keyword>
<evidence type="ECO:0000256" key="3">
    <source>
        <dbReference type="ARBA" id="ARBA00022679"/>
    </source>
</evidence>
<evidence type="ECO:0000256" key="9">
    <source>
        <dbReference type="ARBA" id="ARBA00023098"/>
    </source>
</evidence>
<comment type="cofactor">
    <cofactor evidence="1">
        <name>Mg(2+)</name>
        <dbReference type="ChEBI" id="CHEBI:18420"/>
    </cofactor>
</comment>
<feature type="domain" description="DAGKc" evidence="12">
    <location>
        <begin position="1"/>
        <end position="131"/>
    </location>
</feature>
<dbReference type="Proteomes" id="UP001597118">
    <property type="component" value="Unassembled WGS sequence"/>
</dbReference>
<evidence type="ECO:0000256" key="2">
    <source>
        <dbReference type="ARBA" id="ARBA00022516"/>
    </source>
</evidence>
<keyword evidence="6 13" id="KW-0418">Kinase</keyword>
<dbReference type="SMART" id="SM00046">
    <property type="entry name" value="DAGKc"/>
    <property type="match status" value="1"/>
</dbReference>
<dbReference type="RefSeq" id="WP_379661525.1">
    <property type="nucleotide sequence ID" value="NZ_JBHUDG010000003.1"/>
</dbReference>
<dbReference type="Gene3D" id="3.40.50.10330">
    <property type="entry name" value="Probable inorganic polyphosphate/atp-NAD kinase, domain 1"/>
    <property type="match status" value="1"/>
</dbReference>
<comment type="caution">
    <text evidence="13">The sequence shown here is derived from an EMBL/GenBank/DDBJ whole genome shotgun (WGS) entry which is preliminary data.</text>
</comment>
<evidence type="ECO:0000256" key="4">
    <source>
        <dbReference type="ARBA" id="ARBA00022723"/>
    </source>
</evidence>
<evidence type="ECO:0000313" key="14">
    <source>
        <dbReference type="Proteomes" id="UP001597118"/>
    </source>
</evidence>
<keyword evidence="14" id="KW-1185">Reference proteome</keyword>
<organism evidence="13 14">
    <name type="scientific">Pseudopedobacter beijingensis</name>
    <dbReference type="NCBI Taxonomy" id="1207056"/>
    <lineage>
        <taxon>Bacteria</taxon>
        <taxon>Pseudomonadati</taxon>
        <taxon>Bacteroidota</taxon>
        <taxon>Sphingobacteriia</taxon>
        <taxon>Sphingobacteriales</taxon>
        <taxon>Sphingobacteriaceae</taxon>
        <taxon>Pseudopedobacter</taxon>
    </lineage>
</organism>
<name>A0ABW4I8U7_9SPHI</name>
<dbReference type="PANTHER" id="PTHR12358">
    <property type="entry name" value="SPHINGOSINE KINASE"/>
    <property type="match status" value="1"/>
</dbReference>
<keyword evidence="8" id="KW-0460">Magnesium</keyword>
<proteinExistence type="predicted"/>
<gene>
    <name evidence="13" type="ORF">ACFSAH_04605</name>
</gene>
<dbReference type="PROSITE" id="PS50146">
    <property type="entry name" value="DAGK"/>
    <property type="match status" value="1"/>
</dbReference>
<keyword evidence="9" id="KW-0443">Lipid metabolism</keyword>
<evidence type="ECO:0000313" key="13">
    <source>
        <dbReference type="EMBL" id="MFD1629145.1"/>
    </source>
</evidence>
<protein>
    <submittedName>
        <fullName evidence="13">Diacylglycerol/lipid kinase family protein</fullName>
        <ecNumber evidence="13">2.7.1.-</ecNumber>
    </submittedName>
</protein>
<dbReference type="SUPFAM" id="SSF111331">
    <property type="entry name" value="NAD kinase/diacylglycerol kinase-like"/>
    <property type="match status" value="1"/>
</dbReference>
<dbReference type="Pfam" id="PF19279">
    <property type="entry name" value="YegS_C"/>
    <property type="match status" value="1"/>
</dbReference>
<sequence>MNREKILFIVNPISGGKSKLYFPSLIDKYLDHSLFEAFITFSEYGGHACELAEDAISNGYDCVVAVGGDGTINEVASKMMNTGKKMGIIPCGSGNGLARTLRIPLNNAKAIKLLNRNRTRDIDSGSFGHKFFFNMAGLGFDARISTLFAENHKRGFKGYAKSVLQEIRDYKEQSYNIVIDGIAYQRKAFMLSIANSSQYGNNAHISPKAKVDDGLLDVCIIKSFPLYLFPGLFLKMISKTVDRSKYVEIIQGKHIKITRNNEEPAHVDGEPIFVSREININVQHLSLKIMV</sequence>